<evidence type="ECO:0000256" key="15">
    <source>
        <dbReference type="SAM" id="SignalP"/>
    </source>
</evidence>
<keyword evidence="7" id="KW-0574">Periplasm</keyword>
<dbReference type="SUPFAM" id="SSF46626">
    <property type="entry name" value="Cytochrome c"/>
    <property type="match status" value="2"/>
</dbReference>
<dbReference type="GO" id="GO:0009055">
    <property type="term" value="F:electron transfer activity"/>
    <property type="evidence" value="ECO:0007669"/>
    <property type="project" value="InterPro"/>
</dbReference>
<keyword evidence="9 17" id="KW-0560">Oxidoreductase</keyword>
<evidence type="ECO:0000256" key="2">
    <source>
        <dbReference type="ARBA" id="ARBA00004856"/>
    </source>
</evidence>
<feature type="binding site" description="axial binding residue" evidence="14">
    <location>
        <position position="233"/>
    </location>
    <ligand>
        <name>heme c</name>
        <dbReference type="ChEBI" id="CHEBI:61717"/>
        <label>2</label>
    </ligand>
    <ligandPart>
        <name>Fe</name>
        <dbReference type="ChEBI" id="CHEBI:18248"/>
    </ligandPart>
</feature>
<reference evidence="17 18" key="1">
    <citation type="submission" date="2016-03" db="EMBL/GenBank/DDBJ databases">
        <title>Complete genome sequence of Shewanella psychrophila WP2, a deep sea bacterium isolated from west Pacific sediment.</title>
        <authorList>
            <person name="Xu G."/>
            <person name="Jian H."/>
        </authorList>
    </citation>
    <scope>NUCLEOTIDE SEQUENCE [LARGE SCALE GENOMIC DNA]</scope>
    <source>
        <strain evidence="17 18">WP2</strain>
    </source>
</reference>
<keyword evidence="4 13" id="KW-0349">Heme</keyword>
<feature type="binding site" description="covalent" evidence="13">
    <location>
        <position position="229"/>
    </location>
    <ligand>
        <name>heme c</name>
        <dbReference type="ChEBI" id="CHEBI:61717"/>
        <label>2</label>
    </ligand>
</feature>
<gene>
    <name evidence="17" type="ORF">Sps_05042</name>
</gene>
<dbReference type="FunFam" id="1.10.760.10:FF:000019">
    <property type="entry name" value="Di-heme cytochrome C peroxidase"/>
    <property type="match status" value="1"/>
</dbReference>
<dbReference type="AlphaFoldDB" id="A0A1S6HX26"/>
<dbReference type="InterPro" id="IPR051395">
    <property type="entry name" value="Cytochrome_c_Peroxidase/MauG"/>
</dbReference>
<name>A0A1S6HX26_9GAMM</name>
<dbReference type="InterPro" id="IPR036909">
    <property type="entry name" value="Cyt_c-like_dom_sf"/>
</dbReference>
<dbReference type="InterPro" id="IPR004852">
    <property type="entry name" value="Di-haem_cyt_c_peroxidsae"/>
</dbReference>
<dbReference type="EMBL" id="CP014782">
    <property type="protein sequence ID" value="AQS40120.1"/>
    <property type="molecule type" value="Genomic_DNA"/>
</dbReference>
<dbReference type="Proteomes" id="UP000189545">
    <property type="component" value="Chromosome"/>
</dbReference>
<dbReference type="PROSITE" id="PS51007">
    <property type="entry name" value="CYTC"/>
    <property type="match status" value="2"/>
</dbReference>
<evidence type="ECO:0000256" key="1">
    <source>
        <dbReference type="ARBA" id="ARBA00004418"/>
    </source>
</evidence>
<keyword evidence="18" id="KW-1185">Reference proteome</keyword>
<accession>A0A1S6HX26</accession>
<sequence length="351" mass="38414">MASLKTLIHIALMVSALSLSNSLSAEDLNGYIFEPGHSSLQKWLLPKVAPSPENNPQSQEKIQLGKMLFFDPRLSGDGSMSCASCHNPMLGWSDAQPVARGHKSQLLQRATPTITNAGFNHIQMWDGRAKTLEEQAIGPMEAVMEMNSNFEQLLSLLKNTQGYVDAFEVVFPTEGINKETVVKAIASFERTVVSNNSPFDAWVRGDRLAMTILQIQGFKLFIDPGKGNCAVCHSAPNFTDDGFHNIGLVSFGVEEPDLGRYRERPLNLMKGAFKTPTLRDISLSAPYFHDGSAETLEDVLAFYNLGGEVKTNLSPNLKTQSLTQDEMAAIIAFLQGLSSAPKSITLPLLPQ</sequence>
<feature type="binding site" description="covalent" evidence="13">
    <location>
        <position position="232"/>
    </location>
    <ligand>
        <name>heme c</name>
        <dbReference type="ChEBI" id="CHEBI:61717"/>
        <label>2</label>
    </ligand>
</feature>
<dbReference type="Pfam" id="PF03150">
    <property type="entry name" value="CCP_MauG"/>
    <property type="match status" value="1"/>
</dbReference>
<evidence type="ECO:0000256" key="12">
    <source>
        <dbReference type="ARBA" id="ARBA00073576"/>
    </source>
</evidence>
<dbReference type="PANTHER" id="PTHR30600">
    <property type="entry name" value="CYTOCHROME C PEROXIDASE-RELATED"/>
    <property type="match status" value="1"/>
</dbReference>
<organism evidence="17 18">
    <name type="scientific">Shewanella psychrophila</name>
    <dbReference type="NCBI Taxonomy" id="225848"/>
    <lineage>
        <taxon>Bacteria</taxon>
        <taxon>Pseudomonadati</taxon>
        <taxon>Pseudomonadota</taxon>
        <taxon>Gammaproteobacteria</taxon>
        <taxon>Alteromonadales</taxon>
        <taxon>Shewanellaceae</taxon>
        <taxon>Shewanella</taxon>
    </lineage>
</organism>
<keyword evidence="10 14" id="KW-0408">Iron</keyword>
<evidence type="ECO:0000256" key="11">
    <source>
        <dbReference type="ARBA" id="ARBA00058991"/>
    </source>
</evidence>
<comment type="function">
    <text evidence="11">Involved in methylamine metabolism. Essential for the maturation of the beta subunit of MADH, presumably via a step in the biosynthesis of tryptophan tryptophylquinone (TTQ), the cofactor of MADH.</text>
</comment>
<dbReference type="KEGG" id="spsw:Sps_05042"/>
<dbReference type="GO" id="GO:0020037">
    <property type="term" value="F:heme binding"/>
    <property type="evidence" value="ECO:0007669"/>
    <property type="project" value="InterPro"/>
</dbReference>
<protein>
    <recommendedName>
        <fullName evidence="12">Methylamine utilization protein MauG</fullName>
    </recommendedName>
</protein>
<dbReference type="PANTHER" id="PTHR30600:SF10">
    <property type="entry name" value="BLL6722 PROTEIN"/>
    <property type="match status" value="1"/>
</dbReference>
<comment type="PTM">
    <text evidence="13">Binds 2 heme groups per subunit.</text>
</comment>
<proteinExistence type="predicted"/>
<evidence type="ECO:0000256" key="4">
    <source>
        <dbReference type="ARBA" id="ARBA00022617"/>
    </source>
</evidence>
<evidence type="ECO:0000256" key="13">
    <source>
        <dbReference type="PIRSR" id="PIRSR000294-1"/>
    </source>
</evidence>
<dbReference type="GO" id="GO:0046872">
    <property type="term" value="F:metal ion binding"/>
    <property type="evidence" value="ECO:0007669"/>
    <property type="project" value="UniProtKB-KW"/>
</dbReference>
<evidence type="ECO:0000256" key="14">
    <source>
        <dbReference type="PIRSR" id="PIRSR000294-2"/>
    </source>
</evidence>
<feature type="binding site" description="covalent" evidence="13">
    <location>
        <position position="82"/>
    </location>
    <ligand>
        <name>heme c</name>
        <dbReference type="ChEBI" id="CHEBI:61717"/>
        <label>1</label>
    </ligand>
</feature>
<comment type="subcellular location">
    <subcellularLocation>
        <location evidence="1">Periplasm</location>
    </subcellularLocation>
</comment>
<dbReference type="Gene3D" id="1.10.760.10">
    <property type="entry name" value="Cytochrome c-like domain"/>
    <property type="match status" value="2"/>
</dbReference>
<comment type="pathway">
    <text evidence="2">One-carbon metabolism; methylamine degradation.</text>
</comment>
<comment type="cofactor">
    <cofactor evidence="13">
        <name>heme</name>
        <dbReference type="ChEBI" id="CHEBI:30413"/>
    </cofactor>
    <text evidence="13">Binds 2 heme groups.</text>
</comment>
<feature type="domain" description="Cytochrome c" evidence="16">
    <location>
        <begin position="212"/>
        <end position="338"/>
    </location>
</feature>
<evidence type="ECO:0000256" key="3">
    <source>
        <dbReference type="ARBA" id="ARBA00022448"/>
    </source>
</evidence>
<dbReference type="InterPro" id="IPR009056">
    <property type="entry name" value="Cyt_c-like_dom"/>
</dbReference>
<feature type="chain" id="PRO_5012842686" description="Methylamine utilization protein MauG" evidence="15">
    <location>
        <begin position="26"/>
        <end position="351"/>
    </location>
</feature>
<dbReference type="GO" id="GO:0042597">
    <property type="term" value="C:periplasmic space"/>
    <property type="evidence" value="ECO:0007669"/>
    <property type="project" value="UniProtKB-SubCell"/>
</dbReference>
<evidence type="ECO:0000259" key="16">
    <source>
        <dbReference type="PROSITE" id="PS51007"/>
    </source>
</evidence>
<feature type="binding site" description="axial binding residue" evidence="14">
    <location>
        <position position="102"/>
    </location>
    <ligand>
        <name>heme c</name>
        <dbReference type="ChEBI" id="CHEBI:61717"/>
        <label>1</label>
    </ligand>
    <ligandPart>
        <name>Fe</name>
        <dbReference type="ChEBI" id="CHEBI:18248"/>
    </ligandPart>
</feature>
<feature type="binding site" description="axial binding residue" evidence="14">
    <location>
        <position position="86"/>
    </location>
    <ligand>
        <name>heme c</name>
        <dbReference type="ChEBI" id="CHEBI:61717"/>
        <label>1</label>
    </ligand>
    <ligandPart>
        <name>Fe</name>
        <dbReference type="ChEBI" id="CHEBI:18248"/>
    </ligandPart>
</feature>
<evidence type="ECO:0000256" key="6">
    <source>
        <dbReference type="ARBA" id="ARBA00022729"/>
    </source>
</evidence>
<feature type="signal peptide" evidence="15">
    <location>
        <begin position="1"/>
        <end position="25"/>
    </location>
</feature>
<evidence type="ECO:0000313" key="18">
    <source>
        <dbReference type="Proteomes" id="UP000189545"/>
    </source>
</evidence>
<keyword evidence="5 14" id="KW-0479">Metal-binding</keyword>
<dbReference type="PIRSF" id="PIRSF000294">
    <property type="entry name" value="Cytochrome-c_peroxidase"/>
    <property type="match status" value="1"/>
</dbReference>
<keyword evidence="6 15" id="KW-0732">Signal</keyword>
<dbReference type="STRING" id="225848.Sps_05042"/>
<keyword evidence="17" id="KW-0575">Peroxidase</keyword>
<evidence type="ECO:0000256" key="10">
    <source>
        <dbReference type="ARBA" id="ARBA00023004"/>
    </source>
</evidence>
<dbReference type="InterPro" id="IPR026259">
    <property type="entry name" value="MauG/Cytc_peroxidase"/>
</dbReference>
<keyword evidence="8" id="KW-0249">Electron transport</keyword>
<evidence type="ECO:0000256" key="5">
    <source>
        <dbReference type="ARBA" id="ARBA00022723"/>
    </source>
</evidence>
<dbReference type="GO" id="GO:0004130">
    <property type="term" value="F:cytochrome-c peroxidase activity"/>
    <property type="evidence" value="ECO:0007669"/>
    <property type="project" value="TreeGrafter"/>
</dbReference>
<feature type="domain" description="Cytochrome c" evidence="16">
    <location>
        <begin position="60"/>
        <end position="193"/>
    </location>
</feature>
<evidence type="ECO:0000256" key="7">
    <source>
        <dbReference type="ARBA" id="ARBA00022764"/>
    </source>
</evidence>
<evidence type="ECO:0000256" key="8">
    <source>
        <dbReference type="ARBA" id="ARBA00022982"/>
    </source>
</evidence>
<evidence type="ECO:0000256" key="9">
    <source>
        <dbReference type="ARBA" id="ARBA00023002"/>
    </source>
</evidence>
<evidence type="ECO:0000313" key="17">
    <source>
        <dbReference type="EMBL" id="AQS40120.1"/>
    </source>
</evidence>
<keyword evidence="3" id="KW-0813">Transport</keyword>
<feature type="binding site" description="covalent" evidence="13">
    <location>
        <position position="85"/>
    </location>
    <ligand>
        <name>heme c</name>
        <dbReference type="ChEBI" id="CHEBI:61717"/>
        <label>1</label>
    </ligand>
</feature>